<dbReference type="OMA" id="MDPNIND"/>
<dbReference type="EnsemblPlants" id="Solyc05g006833.1.1">
    <property type="protein sequence ID" value="Solyc05g006833.1.1"/>
    <property type="gene ID" value="Solyc05g006833.1"/>
</dbReference>
<name>A0A3Q7H5G8_SOLLC</name>
<dbReference type="PANTHER" id="PTHR10438:SF463">
    <property type="entry name" value="THIOREDOXIN"/>
    <property type="match status" value="1"/>
</dbReference>
<dbReference type="Gene3D" id="3.40.30.10">
    <property type="entry name" value="Glutaredoxin"/>
    <property type="match status" value="1"/>
</dbReference>
<dbReference type="Pfam" id="PF00085">
    <property type="entry name" value="Thioredoxin"/>
    <property type="match status" value="1"/>
</dbReference>
<sequence>MKISKMVVIDFTATWFGPCKNMDPNINDFAAKYTDVEFVKIDVDKLVDVALEYEVQAMSTFVLMKEREGH</sequence>
<dbReference type="PANTHER" id="PTHR10438">
    <property type="entry name" value="THIOREDOXIN"/>
    <property type="match status" value="1"/>
</dbReference>
<proteinExistence type="predicted"/>
<dbReference type="InterPro" id="IPR036249">
    <property type="entry name" value="Thioredoxin-like_sf"/>
</dbReference>
<feature type="domain" description="Thioredoxin" evidence="1">
    <location>
        <begin position="1"/>
        <end position="70"/>
    </location>
</feature>
<dbReference type="SUPFAM" id="SSF52833">
    <property type="entry name" value="Thioredoxin-like"/>
    <property type="match status" value="1"/>
</dbReference>
<evidence type="ECO:0000259" key="1">
    <source>
        <dbReference type="PROSITE" id="PS51352"/>
    </source>
</evidence>
<dbReference type="PROSITE" id="PS51352">
    <property type="entry name" value="THIOREDOXIN_2"/>
    <property type="match status" value="1"/>
</dbReference>
<dbReference type="AlphaFoldDB" id="A0A3Q7H5G8"/>
<dbReference type="Proteomes" id="UP000004994">
    <property type="component" value="Chromosome 5"/>
</dbReference>
<evidence type="ECO:0000313" key="2">
    <source>
        <dbReference type="EnsemblPlants" id="Solyc05g006833.1.1"/>
    </source>
</evidence>
<protein>
    <recommendedName>
        <fullName evidence="1">Thioredoxin domain-containing protein</fullName>
    </recommendedName>
</protein>
<evidence type="ECO:0000313" key="3">
    <source>
        <dbReference type="Proteomes" id="UP000004994"/>
    </source>
</evidence>
<dbReference type="Gramene" id="Solyc05g006833.1.1">
    <property type="protein sequence ID" value="Solyc05g006833.1.1"/>
    <property type="gene ID" value="Solyc05g006833.1"/>
</dbReference>
<accession>A0A3Q7H5G8</accession>
<organism evidence="2">
    <name type="scientific">Solanum lycopersicum</name>
    <name type="common">Tomato</name>
    <name type="synonym">Lycopersicon esculentum</name>
    <dbReference type="NCBI Taxonomy" id="4081"/>
    <lineage>
        <taxon>Eukaryota</taxon>
        <taxon>Viridiplantae</taxon>
        <taxon>Streptophyta</taxon>
        <taxon>Embryophyta</taxon>
        <taxon>Tracheophyta</taxon>
        <taxon>Spermatophyta</taxon>
        <taxon>Magnoliopsida</taxon>
        <taxon>eudicotyledons</taxon>
        <taxon>Gunneridae</taxon>
        <taxon>Pentapetalae</taxon>
        <taxon>asterids</taxon>
        <taxon>lamiids</taxon>
        <taxon>Solanales</taxon>
        <taxon>Solanaceae</taxon>
        <taxon>Solanoideae</taxon>
        <taxon>Solaneae</taxon>
        <taxon>Solanum</taxon>
        <taxon>Solanum subgen. Lycopersicon</taxon>
    </lineage>
</organism>
<dbReference type="InterPro" id="IPR050620">
    <property type="entry name" value="Thioredoxin_H-type-like"/>
</dbReference>
<reference evidence="2" key="1">
    <citation type="journal article" date="2012" name="Nature">
        <title>The tomato genome sequence provides insights into fleshy fruit evolution.</title>
        <authorList>
            <consortium name="Tomato Genome Consortium"/>
        </authorList>
    </citation>
    <scope>NUCLEOTIDE SEQUENCE [LARGE SCALE GENOMIC DNA]</scope>
    <source>
        <strain evidence="2">cv. Heinz 1706</strain>
    </source>
</reference>
<dbReference type="CDD" id="cd02947">
    <property type="entry name" value="TRX_family"/>
    <property type="match status" value="1"/>
</dbReference>
<keyword evidence="3" id="KW-1185">Reference proteome</keyword>
<reference evidence="2" key="2">
    <citation type="submission" date="2019-01" db="UniProtKB">
        <authorList>
            <consortium name="EnsemblPlants"/>
        </authorList>
    </citation>
    <scope>IDENTIFICATION</scope>
    <source>
        <strain evidence="2">cv. Heinz 1706</strain>
    </source>
</reference>
<dbReference type="InterPro" id="IPR013766">
    <property type="entry name" value="Thioredoxin_domain"/>
</dbReference>
<dbReference type="InParanoid" id="A0A3Q7H5G8"/>
<dbReference type="STRING" id="4081.A0A3Q7H5G8"/>